<dbReference type="Pfam" id="PF02911">
    <property type="entry name" value="Formyl_trans_C"/>
    <property type="match status" value="1"/>
</dbReference>
<dbReference type="InterPro" id="IPR037022">
    <property type="entry name" value="Formyl_trans_C_sf"/>
</dbReference>
<evidence type="ECO:0000256" key="5">
    <source>
        <dbReference type="ARBA" id="ARBA00022679"/>
    </source>
</evidence>
<dbReference type="InterPro" id="IPR005794">
    <property type="entry name" value="Fmt"/>
</dbReference>
<dbReference type="InterPro" id="IPR036477">
    <property type="entry name" value="Formyl_transf_N_sf"/>
</dbReference>
<dbReference type="Proteomes" id="UP000588068">
    <property type="component" value="Unassembled WGS sequence"/>
</dbReference>
<evidence type="ECO:0000256" key="4">
    <source>
        <dbReference type="ARBA" id="ARBA00016014"/>
    </source>
</evidence>
<dbReference type="Pfam" id="PF00551">
    <property type="entry name" value="Formyl_trans_N"/>
    <property type="match status" value="1"/>
</dbReference>
<gene>
    <name evidence="8" type="primary">fmt</name>
    <name evidence="11" type="ORF">HNQ60_002250</name>
</gene>
<dbReference type="InterPro" id="IPR001555">
    <property type="entry name" value="GART_AS"/>
</dbReference>
<comment type="similarity">
    <text evidence="2 8">Belongs to the Fmt family.</text>
</comment>
<dbReference type="HAMAP" id="MF_00182">
    <property type="entry name" value="Formyl_trans"/>
    <property type="match status" value="1"/>
</dbReference>
<dbReference type="AlphaFoldDB" id="A0A841HMR5"/>
<comment type="caution">
    <text evidence="11">The sequence shown here is derived from an EMBL/GenBank/DDBJ whole genome shotgun (WGS) entry which is preliminary data.</text>
</comment>
<keyword evidence="5 8" id="KW-0808">Transferase</keyword>
<dbReference type="InterPro" id="IPR011034">
    <property type="entry name" value="Formyl_transferase-like_C_sf"/>
</dbReference>
<sequence length="312" mass="33320">MPASLSIVFAGTPEFSVPALEALVASRHRVVAVYTQPDRPAGRGQQLAMSAVKQCALKHSLRVEQPQTLRDPAAVERLAQMRPDVMVVVAYGLILPADVLAIPRMGCLNIHASLLPRWRGAAPIHRALLAGDSQTGVTIMQMDVGLDTGPMLLERTMPIGNDDTASSLHDRLAQMGAEALLETIDGLLDGSIAPRTQPAEGATYAAKIRKEEALIDWTRSASELDRQVRAFNPWPVAETRWNGQQLRVWQANLADTHSSAAPGTLLGGDANGIRVATGSGVLNLTRVQLAGRKAVTAAEFLNAQRLDGASLA</sequence>
<dbReference type="FunFam" id="3.40.50.12230:FF:000001">
    <property type="entry name" value="Methionyl-tRNA formyltransferase"/>
    <property type="match status" value="1"/>
</dbReference>
<dbReference type="InterPro" id="IPR041711">
    <property type="entry name" value="Met-tRNA-FMT_N"/>
</dbReference>
<evidence type="ECO:0000256" key="3">
    <source>
        <dbReference type="ARBA" id="ARBA00012261"/>
    </source>
</evidence>
<dbReference type="RefSeq" id="WP_184331637.1">
    <property type="nucleotide sequence ID" value="NZ_JACHHZ010000002.1"/>
</dbReference>
<dbReference type="InterPro" id="IPR044135">
    <property type="entry name" value="Met-tRNA-FMT_C"/>
</dbReference>
<comment type="catalytic activity">
    <reaction evidence="7 8">
        <text>L-methionyl-tRNA(fMet) + (6R)-10-formyltetrahydrofolate = N-formyl-L-methionyl-tRNA(fMet) + (6S)-5,6,7,8-tetrahydrofolate + H(+)</text>
        <dbReference type="Rhea" id="RHEA:24380"/>
        <dbReference type="Rhea" id="RHEA-COMP:9952"/>
        <dbReference type="Rhea" id="RHEA-COMP:9953"/>
        <dbReference type="ChEBI" id="CHEBI:15378"/>
        <dbReference type="ChEBI" id="CHEBI:57453"/>
        <dbReference type="ChEBI" id="CHEBI:78530"/>
        <dbReference type="ChEBI" id="CHEBI:78844"/>
        <dbReference type="ChEBI" id="CHEBI:195366"/>
        <dbReference type="EC" id="2.1.2.9"/>
    </reaction>
</comment>
<dbReference type="PROSITE" id="PS00373">
    <property type="entry name" value="GART"/>
    <property type="match status" value="1"/>
</dbReference>
<dbReference type="CDD" id="cd08704">
    <property type="entry name" value="Met_tRNA_FMT_C"/>
    <property type="match status" value="1"/>
</dbReference>
<evidence type="ECO:0000259" key="10">
    <source>
        <dbReference type="Pfam" id="PF02911"/>
    </source>
</evidence>
<dbReference type="GO" id="GO:0004479">
    <property type="term" value="F:methionyl-tRNA formyltransferase activity"/>
    <property type="evidence" value="ECO:0007669"/>
    <property type="project" value="UniProtKB-UniRule"/>
</dbReference>
<dbReference type="CDD" id="cd08646">
    <property type="entry name" value="FMT_core_Met-tRNA-FMT_N"/>
    <property type="match status" value="1"/>
</dbReference>
<dbReference type="InterPro" id="IPR005793">
    <property type="entry name" value="Formyl_trans_C"/>
</dbReference>
<reference evidence="11 12" key="1">
    <citation type="submission" date="2020-08" db="EMBL/GenBank/DDBJ databases">
        <title>Genomic Encyclopedia of Type Strains, Phase IV (KMG-IV): sequencing the most valuable type-strain genomes for metagenomic binning, comparative biology and taxonomic classification.</title>
        <authorList>
            <person name="Goeker M."/>
        </authorList>
    </citation>
    <scope>NUCLEOTIDE SEQUENCE [LARGE SCALE GENOMIC DNA]</scope>
    <source>
        <strain evidence="11 12">DSM 26723</strain>
    </source>
</reference>
<dbReference type="NCBIfam" id="TIGR00460">
    <property type="entry name" value="fmt"/>
    <property type="match status" value="1"/>
</dbReference>
<name>A0A841HMR5_9GAMM</name>
<evidence type="ECO:0000313" key="11">
    <source>
        <dbReference type="EMBL" id="MBB6093372.1"/>
    </source>
</evidence>
<keyword evidence="12" id="KW-1185">Reference proteome</keyword>
<feature type="domain" description="Formyl transferase N-terminal" evidence="9">
    <location>
        <begin position="8"/>
        <end position="184"/>
    </location>
</feature>
<evidence type="ECO:0000256" key="7">
    <source>
        <dbReference type="ARBA" id="ARBA00048558"/>
    </source>
</evidence>
<evidence type="ECO:0000256" key="8">
    <source>
        <dbReference type="HAMAP-Rule" id="MF_00182"/>
    </source>
</evidence>
<evidence type="ECO:0000313" key="12">
    <source>
        <dbReference type="Proteomes" id="UP000588068"/>
    </source>
</evidence>
<evidence type="ECO:0000256" key="1">
    <source>
        <dbReference type="ARBA" id="ARBA00002606"/>
    </source>
</evidence>
<dbReference type="SUPFAM" id="SSF53328">
    <property type="entry name" value="Formyltransferase"/>
    <property type="match status" value="1"/>
</dbReference>
<keyword evidence="6 8" id="KW-0648">Protein biosynthesis</keyword>
<accession>A0A841HMR5</accession>
<evidence type="ECO:0000256" key="2">
    <source>
        <dbReference type="ARBA" id="ARBA00010699"/>
    </source>
</evidence>
<feature type="binding site" evidence="8">
    <location>
        <begin position="113"/>
        <end position="116"/>
    </location>
    <ligand>
        <name>(6S)-5,6,7,8-tetrahydrofolate</name>
        <dbReference type="ChEBI" id="CHEBI:57453"/>
    </ligand>
</feature>
<dbReference type="SUPFAM" id="SSF50486">
    <property type="entry name" value="FMT C-terminal domain-like"/>
    <property type="match status" value="1"/>
</dbReference>
<feature type="domain" description="Formyl transferase C-terminal" evidence="10">
    <location>
        <begin position="207"/>
        <end position="304"/>
    </location>
</feature>
<dbReference type="Gene3D" id="3.10.25.10">
    <property type="entry name" value="Formyl transferase, C-terminal domain"/>
    <property type="match status" value="1"/>
</dbReference>
<dbReference type="EMBL" id="JACHHZ010000002">
    <property type="protein sequence ID" value="MBB6093372.1"/>
    <property type="molecule type" value="Genomic_DNA"/>
</dbReference>
<dbReference type="EC" id="2.1.2.9" evidence="3 8"/>
<comment type="function">
    <text evidence="1 8">Attaches a formyl group to the free amino group of methionyl-tRNA(fMet). The formyl group appears to play a dual role in the initiator identity of N-formylmethionyl-tRNA by promoting its recognition by IF2 and preventing the misappropriation of this tRNA by the elongation apparatus.</text>
</comment>
<dbReference type="PANTHER" id="PTHR11138">
    <property type="entry name" value="METHIONYL-TRNA FORMYLTRANSFERASE"/>
    <property type="match status" value="1"/>
</dbReference>
<dbReference type="GO" id="GO:0005829">
    <property type="term" value="C:cytosol"/>
    <property type="evidence" value="ECO:0007669"/>
    <property type="project" value="TreeGrafter"/>
</dbReference>
<proteinExistence type="inferred from homology"/>
<dbReference type="PANTHER" id="PTHR11138:SF5">
    <property type="entry name" value="METHIONYL-TRNA FORMYLTRANSFERASE, MITOCHONDRIAL"/>
    <property type="match status" value="1"/>
</dbReference>
<dbReference type="Gene3D" id="3.40.50.170">
    <property type="entry name" value="Formyl transferase, N-terminal domain"/>
    <property type="match status" value="1"/>
</dbReference>
<dbReference type="InterPro" id="IPR002376">
    <property type="entry name" value="Formyl_transf_N"/>
</dbReference>
<evidence type="ECO:0000259" key="9">
    <source>
        <dbReference type="Pfam" id="PF00551"/>
    </source>
</evidence>
<evidence type="ECO:0000256" key="6">
    <source>
        <dbReference type="ARBA" id="ARBA00022917"/>
    </source>
</evidence>
<protein>
    <recommendedName>
        <fullName evidence="4 8">Methionyl-tRNA formyltransferase</fullName>
        <ecNumber evidence="3 8">2.1.2.9</ecNumber>
    </recommendedName>
</protein>
<organism evidence="11 12">
    <name type="scientific">Povalibacter uvarum</name>
    <dbReference type="NCBI Taxonomy" id="732238"/>
    <lineage>
        <taxon>Bacteria</taxon>
        <taxon>Pseudomonadati</taxon>
        <taxon>Pseudomonadota</taxon>
        <taxon>Gammaproteobacteria</taxon>
        <taxon>Steroidobacterales</taxon>
        <taxon>Steroidobacteraceae</taxon>
        <taxon>Povalibacter</taxon>
    </lineage>
</organism>